<dbReference type="AlphaFoldDB" id="A0A4Y2TC37"/>
<accession>A0A4Y2TC37</accession>
<proteinExistence type="predicted"/>
<comment type="caution">
    <text evidence="1">The sequence shown here is derived from an EMBL/GenBank/DDBJ whole genome shotgun (WGS) entry which is preliminary data.</text>
</comment>
<keyword evidence="2" id="KW-1185">Reference proteome</keyword>
<dbReference type="Proteomes" id="UP000499080">
    <property type="component" value="Unassembled WGS sequence"/>
</dbReference>
<dbReference type="EMBL" id="BGPR01026699">
    <property type="protein sequence ID" value="GBN96655.1"/>
    <property type="molecule type" value="Genomic_DNA"/>
</dbReference>
<organism evidence="1 2">
    <name type="scientific">Araneus ventricosus</name>
    <name type="common">Orbweaver spider</name>
    <name type="synonym">Epeira ventricosa</name>
    <dbReference type="NCBI Taxonomy" id="182803"/>
    <lineage>
        <taxon>Eukaryota</taxon>
        <taxon>Metazoa</taxon>
        <taxon>Ecdysozoa</taxon>
        <taxon>Arthropoda</taxon>
        <taxon>Chelicerata</taxon>
        <taxon>Arachnida</taxon>
        <taxon>Araneae</taxon>
        <taxon>Araneomorphae</taxon>
        <taxon>Entelegynae</taxon>
        <taxon>Araneoidea</taxon>
        <taxon>Araneidae</taxon>
        <taxon>Araneus</taxon>
    </lineage>
</organism>
<protein>
    <submittedName>
        <fullName evidence="1">Uncharacterized protein</fullName>
    </submittedName>
</protein>
<evidence type="ECO:0000313" key="1">
    <source>
        <dbReference type="EMBL" id="GBN96655.1"/>
    </source>
</evidence>
<reference evidence="1 2" key="1">
    <citation type="journal article" date="2019" name="Sci. Rep.">
        <title>Orb-weaving spider Araneus ventricosus genome elucidates the spidroin gene catalogue.</title>
        <authorList>
            <person name="Kono N."/>
            <person name="Nakamura H."/>
            <person name="Ohtoshi R."/>
            <person name="Moran D.A.P."/>
            <person name="Shinohara A."/>
            <person name="Yoshida Y."/>
            <person name="Fujiwara M."/>
            <person name="Mori M."/>
            <person name="Tomita M."/>
            <person name="Arakawa K."/>
        </authorList>
    </citation>
    <scope>NUCLEOTIDE SEQUENCE [LARGE SCALE GENOMIC DNA]</scope>
</reference>
<gene>
    <name evidence="1" type="ORF">AVEN_237183_1</name>
</gene>
<name>A0A4Y2TC37_ARAVE</name>
<sequence length="121" mass="14300">MNFMMDNILLVKQYFSFGFWTVPANEGHVFQTSDTPMLIYQLQKSSMECKPRPSTVRLSLVEQDHCQYFAVRFKTQFRLRGSSWHQLPRPHCSKDFICHRHHGLGRCPRPPRSHTAYTLEV</sequence>
<evidence type="ECO:0000313" key="2">
    <source>
        <dbReference type="Proteomes" id="UP000499080"/>
    </source>
</evidence>